<accession>D3LBM2</accession>
<dbReference type="Proteomes" id="UP000003075">
    <property type="component" value="Unassembled WGS sequence"/>
</dbReference>
<dbReference type="AlphaFoldDB" id="D3LBM2"/>
<sequence length="47" mass="5153">MILSVNRSYQPITGHFPFLSKDRLTASTDSLDITGKVLSGSIRLKST</sequence>
<name>D3LBM2_OENOE</name>
<evidence type="ECO:0000313" key="2">
    <source>
        <dbReference type="Proteomes" id="UP000003075"/>
    </source>
</evidence>
<gene>
    <name evidence="1" type="ORF">AWRIB429_1752</name>
</gene>
<proteinExistence type="predicted"/>
<reference evidence="1 2" key="1">
    <citation type="journal article" date="2010" name="Appl. Microbiol. Biotechnol.">
        <title>Genotypic diversity in Oenococcus oeni by high-density microarray comparative genome hybridization and whole genome sequencing.</title>
        <authorList>
            <person name="Borneman A.R."/>
            <person name="Bartowsky E.J."/>
            <person name="McCarthy J."/>
            <person name="Chambers P.J."/>
        </authorList>
    </citation>
    <scope>NUCLEOTIDE SEQUENCE [LARGE SCALE GENOMIC DNA]</scope>
    <source>
        <strain evidence="1 2">AWRIB429</strain>
    </source>
</reference>
<evidence type="ECO:0000313" key="1">
    <source>
        <dbReference type="EMBL" id="EFD87926.1"/>
    </source>
</evidence>
<comment type="caution">
    <text evidence="1">The sequence shown here is derived from an EMBL/GenBank/DDBJ whole genome shotgun (WGS) entry which is preliminary data.</text>
</comment>
<protein>
    <submittedName>
        <fullName evidence="1">Uncharacterized protein</fullName>
    </submittedName>
</protein>
<dbReference type="EMBL" id="ACSE01000029">
    <property type="protein sequence ID" value="EFD87926.1"/>
    <property type="molecule type" value="Genomic_DNA"/>
</dbReference>
<organism evidence="1 2">
    <name type="scientific">Oenococcus oeni AWRIB429</name>
    <dbReference type="NCBI Taxonomy" id="655225"/>
    <lineage>
        <taxon>Bacteria</taxon>
        <taxon>Bacillati</taxon>
        <taxon>Bacillota</taxon>
        <taxon>Bacilli</taxon>
        <taxon>Lactobacillales</taxon>
        <taxon>Lactobacillaceae</taxon>
        <taxon>Oenococcus</taxon>
    </lineage>
</organism>